<name>A0AAE8M5F9_9HYPO</name>
<proteinExistence type="predicted"/>
<dbReference type="EMBL" id="ONZP01000121">
    <property type="protein sequence ID" value="SPJ74420.1"/>
    <property type="molecule type" value="Genomic_DNA"/>
</dbReference>
<evidence type="ECO:0000313" key="2">
    <source>
        <dbReference type="EMBL" id="SPJ74420.1"/>
    </source>
</evidence>
<sequence>MIGYPHGQVGLSGTSRYLENTSSNSDGHNQEGPAFVVIKLPAFFVRALKWLRPQVVHNITPSVYTPAPVPLPALKDIPDPTPEDAEDSLNPLESIDDSLYDEYTKATPAKQPKQSKQEKRALREAAKKISKKEKLAKKAELRKLAAKQWKQGKKSKKSKKTAKTERRAKAQISAAPLPRDMDMKPFPGRVFQLPRYQGKHFSFQLCECNDPNILTLWTDGSLSRDGKLAGAAVAYRDMAAEDKSHGRDWKDMAWKVDGHGRQIGYIELSVIAGALDIAITKVSQQTTGSIRSVFICTDSMEAIGRCQNISRIQLPPLDSLVHRRSQELVALGVSLSIVWSPGHSGIEGNSRAHIAAGAVTKSRRPDKKPGKVSDPPAVSDIRSFTICRMP</sequence>
<accession>A0AAE8M5F9</accession>
<gene>
    <name evidence="2" type="ORF">FTOL_04151</name>
</gene>
<protein>
    <recommendedName>
        <fullName evidence="4">RNase H type-1 domain-containing protein</fullName>
    </recommendedName>
</protein>
<keyword evidence="3" id="KW-1185">Reference proteome</keyword>
<comment type="caution">
    <text evidence="2">The sequence shown here is derived from an EMBL/GenBank/DDBJ whole genome shotgun (WGS) entry which is preliminary data.</text>
</comment>
<dbReference type="Proteomes" id="UP001187734">
    <property type="component" value="Unassembled WGS sequence"/>
</dbReference>
<evidence type="ECO:0000313" key="3">
    <source>
        <dbReference type="Proteomes" id="UP001187734"/>
    </source>
</evidence>
<feature type="compositionally biased region" description="Basic residues" evidence="1">
    <location>
        <begin position="150"/>
        <end position="161"/>
    </location>
</feature>
<dbReference type="InterPro" id="IPR036397">
    <property type="entry name" value="RNaseH_sf"/>
</dbReference>
<dbReference type="GO" id="GO:0003676">
    <property type="term" value="F:nucleic acid binding"/>
    <property type="evidence" value="ECO:0007669"/>
    <property type="project" value="InterPro"/>
</dbReference>
<dbReference type="SUPFAM" id="SSF53098">
    <property type="entry name" value="Ribonuclease H-like"/>
    <property type="match status" value="1"/>
</dbReference>
<feature type="region of interest" description="Disordered" evidence="1">
    <location>
        <begin position="358"/>
        <end position="377"/>
    </location>
</feature>
<feature type="region of interest" description="Disordered" evidence="1">
    <location>
        <begin position="106"/>
        <end position="171"/>
    </location>
</feature>
<reference evidence="2" key="1">
    <citation type="submission" date="2018-03" db="EMBL/GenBank/DDBJ databases">
        <authorList>
            <person name="Guldener U."/>
        </authorList>
    </citation>
    <scope>NUCLEOTIDE SEQUENCE</scope>
</reference>
<feature type="compositionally biased region" description="Basic and acidic residues" evidence="1">
    <location>
        <begin position="115"/>
        <end position="143"/>
    </location>
</feature>
<evidence type="ECO:0008006" key="4">
    <source>
        <dbReference type="Google" id="ProtNLM"/>
    </source>
</evidence>
<evidence type="ECO:0000256" key="1">
    <source>
        <dbReference type="SAM" id="MobiDB-lite"/>
    </source>
</evidence>
<organism evidence="2 3">
    <name type="scientific">Fusarium torulosum</name>
    <dbReference type="NCBI Taxonomy" id="33205"/>
    <lineage>
        <taxon>Eukaryota</taxon>
        <taxon>Fungi</taxon>
        <taxon>Dikarya</taxon>
        <taxon>Ascomycota</taxon>
        <taxon>Pezizomycotina</taxon>
        <taxon>Sordariomycetes</taxon>
        <taxon>Hypocreomycetidae</taxon>
        <taxon>Hypocreales</taxon>
        <taxon>Nectriaceae</taxon>
        <taxon>Fusarium</taxon>
    </lineage>
</organism>
<dbReference type="InterPro" id="IPR012337">
    <property type="entry name" value="RNaseH-like_sf"/>
</dbReference>
<dbReference type="Gene3D" id="3.30.420.10">
    <property type="entry name" value="Ribonuclease H-like superfamily/Ribonuclease H"/>
    <property type="match status" value="1"/>
</dbReference>
<dbReference type="AlphaFoldDB" id="A0AAE8M5F9"/>